<sequence>MDTDATIFCENCERKLPIGRDAPRHTPISGAHLHSEHVPTESEISETAKIIEDEERLLDEYDKAIGQLLQKMDRLQEERGALAKRIGDRRSSISAIRKLPVELWSEIFSYHCNDPCSLTICDARQPKAPTNDLSKVCTRWKTMVVGLPHLWSSIRFHFFEHAQRSFQGPHGSILQKYLQNSREHPLDVTLEHRDRCYHRLPDDEVAGLSLLKTLFNHLPRCSVLQLNLEPVLLHSIDLPTNQWFPFLRSFHEKLSLASPGPGSESNPLDRLRDIILSNAPNLVHVTTMQLFDTWIPGPCPHLVSIEADRTSFPSSLLRLLSKTPSLREFTADKTKLDPGPYLTMPLTLSHLHKITLFHDEVDSSSTAFSVFLDSLTLPALEDAKFGVFGSHGVQIPSGWISLIPGILHRSQCLLWSLDLTLCNMDMNVTEICGTLRSCPTLLDLRILIYPHDGSMRDVPSSNQLLLDLASPSSGGFLPKLKTLIIEEDLSTLTASVVEAVLTVAERRSPHRAPLYGLASLAEIGFRSCTGGLAYVAHPGNAEGNLDDWCATVEARIEALEEDEMICEID</sequence>
<gene>
    <name evidence="2" type="ORF">V5O48_000789</name>
</gene>
<organism evidence="2 3">
    <name type="scientific">Marasmius crinis-equi</name>
    <dbReference type="NCBI Taxonomy" id="585013"/>
    <lineage>
        <taxon>Eukaryota</taxon>
        <taxon>Fungi</taxon>
        <taxon>Dikarya</taxon>
        <taxon>Basidiomycota</taxon>
        <taxon>Agaricomycotina</taxon>
        <taxon>Agaricomycetes</taxon>
        <taxon>Agaricomycetidae</taxon>
        <taxon>Agaricales</taxon>
        <taxon>Marasmiineae</taxon>
        <taxon>Marasmiaceae</taxon>
        <taxon>Marasmius</taxon>
    </lineage>
</organism>
<keyword evidence="1" id="KW-0175">Coiled coil</keyword>
<name>A0ABR3G047_9AGAR</name>
<comment type="caution">
    <text evidence="2">The sequence shown here is derived from an EMBL/GenBank/DDBJ whole genome shotgun (WGS) entry which is preliminary data.</text>
</comment>
<proteinExistence type="predicted"/>
<evidence type="ECO:0000313" key="3">
    <source>
        <dbReference type="Proteomes" id="UP001465976"/>
    </source>
</evidence>
<protein>
    <recommendedName>
        <fullName evidence="4">F-box domain-containing protein</fullName>
    </recommendedName>
</protein>
<evidence type="ECO:0008006" key="4">
    <source>
        <dbReference type="Google" id="ProtNLM"/>
    </source>
</evidence>
<dbReference type="SUPFAM" id="SSF52047">
    <property type="entry name" value="RNI-like"/>
    <property type="match status" value="1"/>
</dbReference>
<evidence type="ECO:0000256" key="1">
    <source>
        <dbReference type="SAM" id="Coils"/>
    </source>
</evidence>
<evidence type="ECO:0000313" key="2">
    <source>
        <dbReference type="EMBL" id="KAL0581201.1"/>
    </source>
</evidence>
<dbReference type="Proteomes" id="UP001465976">
    <property type="component" value="Unassembled WGS sequence"/>
</dbReference>
<accession>A0ABR3G047</accession>
<feature type="coiled-coil region" evidence="1">
    <location>
        <begin position="51"/>
        <end position="85"/>
    </location>
</feature>
<keyword evidence="3" id="KW-1185">Reference proteome</keyword>
<dbReference type="EMBL" id="JBAHYK010000014">
    <property type="protein sequence ID" value="KAL0581201.1"/>
    <property type="molecule type" value="Genomic_DNA"/>
</dbReference>
<reference evidence="2 3" key="1">
    <citation type="submission" date="2024-02" db="EMBL/GenBank/DDBJ databases">
        <title>A draft genome for the cacao thread blight pathogen Marasmius crinis-equi.</title>
        <authorList>
            <person name="Cohen S.P."/>
            <person name="Baruah I.K."/>
            <person name="Amoako-Attah I."/>
            <person name="Bukari Y."/>
            <person name="Meinhardt L.W."/>
            <person name="Bailey B.A."/>
        </authorList>
    </citation>
    <scope>NUCLEOTIDE SEQUENCE [LARGE SCALE GENOMIC DNA]</scope>
    <source>
        <strain evidence="2 3">GH-76</strain>
    </source>
</reference>